<evidence type="ECO:0000256" key="1">
    <source>
        <dbReference type="HAMAP-Rule" id="MF_00652"/>
    </source>
</evidence>
<evidence type="ECO:0000313" key="2">
    <source>
        <dbReference type="EMBL" id="KEK16755.1"/>
    </source>
</evidence>
<protein>
    <recommendedName>
        <fullName evidence="1">UPF0246 protein LR3_10290</fullName>
    </recommendedName>
</protein>
<comment type="caution">
    <text evidence="2">The sequence shown here is derived from an EMBL/GenBank/DDBJ whole genome shotgun (WGS) entry which is preliminary data.</text>
</comment>
<dbReference type="InterPro" id="IPR005583">
    <property type="entry name" value="YaaA"/>
</dbReference>
<dbReference type="PANTHER" id="PTHR30283">
    <property type="entry name" value="PEROXIDE STRESS RESPONSE PROTEIN YAAA"/>
    <property type="match status" value="1"/>
</dbReference>
<dbReference type="GO" id="GO:0005829">
    <property type="term" value="C:cytosol"/>
    <property type="evidence" value="ECO:0007669"/>
    <property type="project" value="TreeGrafter"/>
</dbReference>
<comment type="similarity">
    <text evidence="1">Belongs to the UPF0246 family.</text>
</comment>
<accession>A0A073JRX4</accession>
<evidence type="ECO:0000313" key="3">
    <source>
        <dbReference type="Proteomes" id="UP000027731"/>
    </source>
</evidence>
<dbReference type="Proteomes" id="UP000027731">
    <property type="component" value="Unassembled WGS sequence"/>
</dbReference>
<proteinExistence type="inferred from homology"/>
<dbReference type="AlphaFoldDB" id="A0A073JRX4"/>
<dbReference type="HAMAP" id="MF_00652">
    <property type="entry name" value="UPF0246"/>
    <property type="match status" value="1"/>
</dbReference>
<dbReference type="PANTHER" id="PTHR30283:SF4">
    <property type="entry name" value="PEROXIDE STRESS RESISTANCE PROTEIN YAAA"/>
    <property type="match status" value="1"/>
</dbReference>
<dbReference type="Pfam" id="PF03883">
    <property type="entry name" value="H2O2_YaaD"/>
    <property type="match status" value="1"/>
</dbReference>
<dbReference type="PATRIC" id="fig|1598.90.peg.8"/>
<dbReference type="GO" id="GO:0033194">
    <property type="term" value="P:response to hydroperoxide"/>
    <property type="evidence" value="ECO:0007669"/>
    <property type="project" value="TreeGrafter"/>
</dbReference>
<dbReference type="EMBL" id="JOSX01000002">
    <property type="protein sequence ID" value="KEK16755.1"/>
    <property type="molecule type" value="Genomic_DNA"/>
</dbReference>
<gene>
    <name evidence="2" type="ORF">LR3_10290</name>
</gene>
<dbReference type="NCBIfam" id="NF002543">
    <property type="entry name" value="PRK02101.1-4"/>
    <property type="match status" value="1"/>
</dbReference>
<name>A0A073JRX4_LIMRT</name>
<sequence>MRYVKIIISPARTMQVDTDSLLYKDLPEFLQQTKDILGWMRSLSYDELHKVWGNCSSRLAMKNYQWIQQMDLQRNLTPAIIAFTGLQYQYMAPSVFSDDGLKYVQDNLRVLSGFYGILRPFDGIIPYRLGMGDMAPVNGYKNLYDFWGDQLYRELYKNNDLVISLASVEYEKAITPYLQTQDRFIKCIFGEEIDGKIKQKATLAKMARGNMVRYLAENQIQTIEGIKQFNVGGYHFREDLSTDEKLVFELAK</sequence>
<reference evidence="2 3" key="1">
    <citation type="submission" date="2014-06" db="EMBL/GenBank/DDBJ databases">
        <title>Genetic determinant of reutericyclin biosynthesis of Lactobacillus reuteri.</title>
        <authorList>
            <person name="Lin X."/>
            <person name="Duar R."/>
            <person name="Walter J."/>
            <person name="Gaenzle M."/>
        </authorList>
    </citation>
    <scope>NUCLEOTIDE SEQUENCE [LARGE SCALE GENOMIC DNA]</scope>
    <source>
        <strain evidence="2 3">LTH2584</strain>
    </source>
</reference>
<organism evidence="2 3">
    <name type="scientific">Limosilactobacillus reuteri</name>
    <name type="common">Lactobacillus reuteri</name>
    <dbReference type="NCBI Taxonomy" id="1598"/>
    <lineage>
        <taxon>Bacteria</taxon>
        <taxon>Bacillati</taxon>
        <taxon>Bacillota</taxon>
        <taxon>Bacilli</taxon>
        <taxon>Lactobacillales</taxon>
        <taxon>Lactobacillaceae</taxon>
        <taxon>Limosilactobacillus</taxon>
    </lineage>
</organism>